<dbReference type="WBParaSite" id="nRc.2.0.1.t10175-RA">
    <property type="protein sequence ID" value="nRc.2.0.1.t10175-RA"/>
    <property type="gene ID" value="nRc.2.0.1.g10175"/>
</dbReference>
<evidence type="ECO:0000259" key="4">
    <source>
        <dbReference type="PROSITE" id="PS50948"/>
    </source>
</evidence>
<dbReference type="GO" id="GO:0005576">
    <property type="term" value="C:extracellular region"/>
    <property type="evidence" value="ECO:0007669"/>
    <property type="project" value="InterPro"/>
</dbReference>
<dbReference type="InterPro" id="IPR000177">
    <property type="entry name" value="Apple"/>
</dbReference>
<evidence type="ECO:0000313" key="5">
    <source>
        <dbReference type="Proteomes" id="UP000887565"/>
    </source>
</evidence>
<accession>A0A915I7P3</accession>
<dbReference type="Proteomes" id="UP000887565">
    <property type="component" value="Unplaced"/>
</dbReference>
<feature type="signal peptide" evidence="3">
    <location>
        <begin position="1"/>
        <end position="17"/>
    </location>
</feature>
<evidence type="ECO:0000256" key="3">
    <source>
        <dbReference type="SAM" id="SignalP"/>
    </source>
</evidence>
<feature type="domain" description="Apple" evidence="4">
    <location>
        <begin position="35"/>
        <end position="99"/>
    </location>
</feature>
<evidence type="ECO:0000313" key="6">
    <source>
        <dbReference type="WBParaSite" id="nRc.2.0.1.t10175-RA"/>
    </source>
</evidence>
<dbReference type="Pfam" id="PF00024">
    <property type="entry name" value="PAN_1"/>
    <property type="match status" value="1"/>
</dbReference>
<protein>
    <submittedName>
        <fullName evidence="6">Apple domain-containing protein</fullName>
    </submittedName>
</protein>
<dbReference type="PROSITE" id="PS50948">
    <property type="entry name" value="PAN"/>
    <property type="match status" value="1"/>
</dbReference>
<proteinExistence type="predicted"/>
<dbReference type="SUPFAM" id="SSF57414">
    <property type="entry name" value="Hairpin loop containing domain-like"/>
    <property type="match status" value="1"/>
</dbReference>
<feature type="chain" id="PRO_5036895574" evidence="3">
    <location>
        <begin position="18"/>
        <end position="107"/>
    </location>
</feature>
<reference evidence="6" key="1">
    <citation type="submission" date="2022-11" db="UniProtKB">
        <authorList>
            <consortium name="WormBaseParasite"/>
        </authorList>
    </citation>
    <scope>IDENTIFICATION</scope>
</reference>
<sequence length="107" mass="12092">MFYCILVFLAVYVKTSSEINLNSGKVPGVLIEKNCDYYGNDLVYTNNVPRLDICVEMCWNNQNCTNFIFKPTKMACLLKHTATRKALLASRTNSYTSVCGYIEACLP</sequence>
<keyword evidence="1" id="KW-0677">Repeat</keyword>
<dbReference type="InterPro" id="IPR003609">
    <property type="entry name" value="Pan_app"/>
</dbReference>
<dbReference type="Gene3D" id="3.50.4.10">
    <property type="entry name" value="Hepatocyte Growth Factor"/>
    <property type="match status" value="1"/>
</dbReference>
<name>A0A915I7P3_ROMCU</name>
<keyword evidence="5" id="KW-1185">Reference proteome</keyword>
<dbReference type="AlphaFoldDB" id="A0A915I7P3"/>
<dbReference type="SMART" id="SM00223">
    <property type="entry name" value="APPLE"/>
    <property type="match status" value="1"/>
</dbReference>
<organism evidence="5 6">
    <name type="scientific">Romanomermis culicivorax</name>
    <name type="common">Nematode worm</name>
    <dbReference type="NCBI Taxonomy" id="13658"/>
    <lineage>
        <taxon>Eukaryota</taxon>
        <taxon>Metazoa</taxon>
        <taxon>Ecdysozoa</taxon>
        <taxon>Nematoda</taxon>
        <taxon>Enoplea</taxon>
        <taxon>Dorylaimia</taxon>
        <taxon>Mermithida</taxon>
        <taxon>Mermithoidea</taxon>
        <taxon>Mermithidae</taxon>
        <taxon>Romanomermis</taxon>
    </lineage>
</organism>
<dbReference type="GO" id="GO:0006508">
    <property type="term" value="P:proteolysis"/>
    <property type="evidence" value="ECO:0007669"/>
    <property type="project" value="InterPro"/>
</dbReference>
<keyword evidence="2" id="KW-1015">Disulfide bond</keyword>
<keyword evidence="3" id="KW-0732">Signal</keyword>
<evidence type="ECO:0000256" key="2">
    <source>
        <dbReference type="ARBA" id="ARBA00023157"/>
    </source>
</evidence>
<evidence type="ECO:0000256" key="1">
    <source>
        <dbReference type="ARBA" id="ARBA00022737"/>
    </source>
</evidence>